<keyword evidence="2" id="KW-1185">Reference proteome</keyword>
<organism evidence="1 2">
    <name type="scientific">Thelephora ganbajun</name>
    <name type="common">Ganba fungus</name>
    <dbReference type="NCBI Taxonomy" id="370292"/>
    <lineage>
        <taxon>Eukaryota</taxon>
        <taxon>Fungi</taxon>
        <taxon>Dikarya</taxon>
        <taxon>Basidiomycota</taxon>
        <taxon>Agaricomycotina</taxon>
        <taxon>Agaricomycetes</taxon>
        <taxon>Thelephorales</taxon>
        <taxon>Thelephoraceae</taxon>
        <taxon>Thelephora</taxon>
    </lineage>
</organism>
<dbReference type="Proteomes" id="UP000886501">
    <property type="component" value="Unassembled WGS sequence"/>
</dbReference>
<reference evidence="1" key="2">
    <citation type="journal article" date="2020" name="Nat. Commun.">
        <title>Large-scale genome sequencing of mycorrhizal fungi provides insights into the early evolution of symbiotic traits.</title>
        <authorList>
            <person name="Miyauchi S."/>
            <person name="Kiss E."/>
            <person name="Kuo A."/>
            <person name="Drula E."/>
            <person name="Kohler A."/>
            <person name="Sanchez-Garcia M."/>
            <person name="Morin E."/>
            <person name="Andreopoulos B."/>
            <person name="Barry K.W."/>
            <person name="Bonito G."/>
            <person name="Buee M."/>
            <person name="Carver A."/>
            <person name="Chen C."/>
            <person name="Cichocki N."/>
            <person name="Clum A."/>
            <person name="Culley D."/>
            <person name="Crous P.W."/>
            <person name="Fauchery L."/>
            <person name="Girlanda M."/>
            <person name="Hayes R.D."/>
            <person name="Keri Z."/>
            <person name="LaButti K."/>
            <person name="Lipzen A."/>
            <person name="Lombard V."/>
            <person name="Magnuson J."/>
            <person name="Maillard F."/>
            <person name="Murat C."/>
            <person name="Nolan M."/>
            <person name="Ohm R.A."/>
            <person name="Pangilinan J."/>
            <person name="Pereira M.F."/>
            <person name="Perotto S."/>
            <person name="Peter M."/>
            <person name="Pfister S."/>
            <person name="Riley R."/>
            <person name="Sitrit Y."/>
            <person name="Stielow J.B."/>
            <person name="Szollosi G."/>
            <person name="Zifcakova L."/>
            <person name="Stursova M."/>
            <person name="Spatafora J.W."/>
            <person name="Tedersoo L."/>
            <person name="Vaario L.M."/>
            <person name="Yamada A."/>
            <person name="Yan M."/>
            <person name="Wang P."/>
            <person name="Xu J."/>
            <person name="Bruns T."/>
            <person name="Baldrian P."/>
            <person name="Vilgalys R."/>
            <person name="Dunand C."/>
            <person name="Henrissat B."/>
            <person name="Grigoriev I.V."/>
            <person name="Hibbett D."/>
            <person name="Nagy L.G."/>
            <person name="Martin F.M."/>
        </authorList>
    </citation>
    <scope>NUCLEOTIDE SEQUENCE</scope>
    <source>
        <strain evidence="1">P2</strain>
    </source>
</reference>
<name>A0ACB6ZME9_THEGA</name>
<reference evidence="1" key="1">
    <citation type="submission" date="2019-10" db="EMBL/GenBank/DDBJ databases">
        <authorList>
            <consortium name="DOE Joint Genome Institute"/>
            <person name="Kuo A."/>
            <person name="Miyauchi S."/>
            <person name="Kiss E."/>
            <person name="Drula E."/>
            <person name="Kohler A."/>
            <person name="Sanchez-Garcia M."/>
            <person name="Andreopoulos B."/>
            <person name="Barry K.W."/>
            <person name="Bonito G."/>
            <person name="Buee M."/>
            <person name="Carver A."/>
            <person name="Chen C."/>
            <person name="Cichocki N."/>
            <person name="Clum A."/>
            <person name="Culley D."/>
            <person name="Crous P.W."/>
            <person name="Fauchery L."/>
            <person name="Girlanda M."/>
            <person name="Hayes R."/>
            <person name="Keri Z."/>
            <person name="Labutti K."/>
            <person name="Lipzen A."/>
            <person name="Lombard V."/>
            <person name="Magnuson J."/>
            <person name="Maillard F."/>
            <person name="Morin E."/>
            <person name="Murat C."/>
            <person name="Nolan M."/>
            <person name="Ohm R."/>
            <person name="Pangilinan J."/>
            <person name="Pereira M."/>
            <person name="Perotto S."/>
            <person name="Peter M."/>
            <person name="Riley R."/>
            <person name="Sitrit Y."/>
            <person name="Stielow B."/>
            <person name="Szollosi G."/>
            <person name="Zifcakova L."/>
            <person name="Stursova M."/>
            <person name="Spatafora J.W."/>
            <person name="Tedersoo L."/>
            <person name="Vaario L.-M."/>
            <person name="Yamada A."/>
            <person name="Yan M."/>
            <person name="Wang P."/>
            <person name="Xu J."/>
            <person name="Bruns T."/>
            <person name="Baldrian P."/>
            <person name="Vilgalys R."/>
            <person name="Henrissat B."/>
            <person name="Grigoriev I.V."/>
            <person name="Hibbett D."/>
            <person name="Nagy L.G."/>
            <person name="Martin F.M."/>
        </authorList>
    </citation>
    <scope>NUCLEOTIDE SEQUENCE</scope>
    <source>
        <strain evidence="1">P2</strain>
    </source>
</reference>
<gene>
    <name evidence="1" type="ORF">BDM02DRAFT_3093348</name>
</gene>
<dbReference type="EMBL" id="MU117986">
    <property type="protein sequence ID" value="KAF9650326.1"/>
    <property type="molecule type" value="Genomic_DNA"/>
</dbReference>
<evidence type="ECO:0000313" key="2">
    <source>
        <dbReference type="Proteomes" id="UP000886501"/>
    </source>
</evidence>
<evidence type="ECO:0000313" key="1">
    <source>
        <dbReference type="EMBL" id="KAF9650326.1"/>
    </source>
</evidence>
<sequence>MSPSVLRDVEATRKLLEIIRNTPNGSKTVARLARTCKTFNEPAMDVLWNELDSFLPLIGLFPGYIMKRARRPGLGLAKMPVDADWKDLLLYADRVRKITYEEGAHNVPTSIFPVFEGRCPRQWILPNLAHLVWKCDTPAGLDRGKVFLSAGLQSLTLEVGHKFSNLSDFLAVLSTRTRLTSFSLASLGPLPKDFSRVMVHQGLLEKVSIVAPGALDAKIGKWVSELPELRSLRLDLTGQSMSNVEGFFDEIAPGSGWSTPESEESRDSGVFSELDFTEIKKTTAFSRSGGDARRGACPQLRQLHLTGQAGNIVTFLKQLAGHIHTLELAIEDPPEDLDWQDLCAVICNKLSGSLRSLRILSAAPLKQMEMPRSPGRFQDHTARRLFLSYFSSLPRLAVFEIDLPESVVFDNSDVVHLATICPAIEVLKLCPQARWPTNLAPPSVTLEGIAPLTSGCKRLHTLELALTAKAGSNEILNTRSVSSESLCRLHVGHSHLKDSLQVAILLSHLAPRLDNLKWLNERGPRSNTLNMNADGWHKVCEYLPHLQTIRLSEKRMSAVEIVVPPQVSEKSVDATVLSVDTGVQALVQTTECSVQFSPVLVDQEISAIPGVNEVSVDARPAFSEAGVLVIPTLLEKSIGSTAVGRAVGSLTNVASKSLEAIMETVAPKETPANQTEPAPKVSFPMRVVRAYVYFVTFPIRFLLCSAKPVEDEKVSAEASPSSNATSEKSPVASSSTSHPTGGKTTNDVETSENAVGDEPEPTVHLARAVPIAAF</sequence>
<protein>
    <submittedName>
        <fullName evidence="1">Uncharacterized protein</fullName>
    </submittedName>
</protein>
<comment type="caution">
    <text evidence="1">The sequence shown here is derived from an EMBL/GenBank/DDBJ whole genome shotgun (WGS) entry which is preliminary data.</text>
</comment>
<proteinExistence type="predicted"/>
<accession>A0ACB6ZME9</accession>